<evidence type="ECO:0000256" key="3">
    <source>
        <dbReference type="ARBA" id="ARBA00023163"/>
    </source>
</evidence>
<keyword evidence="1" id="KW-0805">Transcription regulation</keyword>
<keyword evidence="3" id="KW-0804">Transcription</keyword>
<evidence type="ECO:0000313" key="5">
    <source>
        <dbReference type="EMBL" id="THU34185.1"/>
    </source>
</evidence>
<keyword evidence="6" id="KW-1185">Reference proteome</keyword>
<dbReference type="SUPFAM" id="SSF53822">
    <property type="entry name" value="Periplasmic binding protein-like I"/>
    <property type="match status" value="1"/>
</dbReference>
<proteinExistence type="predicted"/>
<dbReference type="AlphaFoldDB" id="A0A4S8HGX5"/>
<organism evidence="5 6">
    <name type="scientific">Niastella caeni</name>
    <dbReference type="NCBI Taxonomy" id="2569763"/>
    <lineage>
        <taxon>Bacteria</taxon>
        <taxon>Pseudomonadati</taxon>
        <taxon>Bacteroidota</taxon>
        <taxon>Chitinophagia</taxon>
        <taxon>Chitinophagales</taxon>
        <taxon>Chitinophagaceae</taxon>
        <taxon>Niastella</taxon>
    </lineage>
</organism>
<gene>
    <name evidence="5" type="ORF">FAM09_24505</name>
</gene>
<dbReference type="OrthoDB" id="667031at2"/>
<sequence length="337" mass="37738">MESPVNIKKLAQLLNLSIATVSKALRDSHDIGQETKEKVIALAKELNYQPNPHASFLRKHNSKTIAVIIPEIANNYFTLAINGIESVADEKGYHVIIYLSHENVDREVAFSRHLHSGRADGILISVSSTTTDYTHLHDLQKKGLPIVFFDRVCEDFNTVKVTTDDYQSGYLATKHLIDQGCKRIAHLAISTSISIGNNRAKGYLQALQDHGVMTDESFLIECINNTVLDTELIKDLFLHIKPDGIFAAVERYAIICYEICEELGLNIPQDVKIISFSNIQTASLLNPSMSTITQPAFEIGREAATMLLKKLEKKNFELKDETIVIQSKLIPRKSTMM</sequence>
<name>A0A4S8HGX5_9BACT</name>
<dbReference type="RefSeq" id="WP_136579801.1">
    <property type="nucleotide sequence ID" value="NZ_STFF01000008.1"/>
</dbReference>
<dbReference type="SUPFAM" id="SSF47413">
    <property type="entry name" value="lambda repressor-like DNA-binding domains"/>
    <property type="match status" value="1"/>
</dbReference>
<dbReference type="InterPro" id="IPR001761">
    <property type="entry name" value="Peripla_BP/Lac1_sug-bd_dom"/>
</dbReference>
<dbReference type="InterPro" id="IPR028082">
    <property type="entry name" value="Peripla_BP_I"/>
</dbReference>
<dbReference type="EMBL" id="STFF01000008">
    <property type="protein sequence ID" value="THU34185.1"/>
    <property type="molecule type" value="Genomic_DNA"/>
</dbReference>
<dbReference type="PANTHER" id="PTHR30146:SF109">
    <property type="entry name" value="HTH-TYPE TRANSCRIPTIONAL REGULATOR GALS"/>
    <property type="match status" value="1"/>
</dbReference>
<dbReference type="CDD" id="cd06267">
    <property type="entry name" value="PBP1_LacI_sugar_binding-like"/>
    <property type="match status" value="1"/>
</dbReference>
<reference evidence="5 6" key="1">
    <citation type="submission" date="2019-04" db="EMBL/GenBank/DDBJ databases">
        <title>Niastella caeni sp. nov., isolated from activated sludge.</title>
        <authorList>
            <person name="Sheng M."/>
        </authorList>
    </citation>
    <scope>NUCLEOTIDE SEQUENCE [LARGE SCALE GENOMIC DNA]</scope>
    <source>
        <strain evidence="5 6">HX-2-15</strain>
    </source>
</reference>
<feature type="domain" description="HTH lacI-type" evidence="4">
    <location>
        <begin position="5"/>
        <end position="59"/>
    </location>
</feature>
<dbReference type="PROSITE" id="PS50932">
    <property type="entry name" value="HTH_LACI_2"/>
    <property type="match status" value="1"/>
</dbReference>
<dbReference type="InterPro" id="IPR010982">
    <property type="entry name" value="Lambda_DNA-bd_dom_sf"/>
</dbReference>
<comment type="caution">
    <text evidence="5">The sequence shown here is derived from an EMBL/GenBank/DDBJ whole genome shotgun (WGS) entry which is preliminary data.</text>
</comment>
<dbReference type="GO" id="GO:0000976">
    <property type="term" value="F:transcription cis-regulatory region binding"/>
    <property type="evidence" value="ECO:0007669"/>
    <property type="project" value="TreeGrafter"/>
</dbReference>
<protein>
    <submittedName>
        <fullName evidence="5">LacI family transcriptional regulator</fullName>
    </submittedName>
</protein>
<dbReference type="CDD" id="cd01392">
    <property type="entry name" value="HTH_LacI"/>
    <property type="match status" value="1"/>
</dbReference>
<evidence type="ECO:0000256" key="2">
    <source>
        <dbReference type="ARBA" id="ARBA00023125"/>
    </source>
</evidence>
<keyword evidence="2" id="KW-0238">DNA-binding</keyword>
<evidence type="ECO:0000313" key="6">
    <source>
        <dbReference type="Proteomes" id="UP000306918"/>
    </source>
</evidence>
<dbReference type="SMART" id="SM00354">
    <property type="entry name" value="HTH_LACI"/>
    <property type="match status" value="1"/>
</dbReference>
<evidence type="ECO:0000259" key="4">
    <source>
        <dbReference type="PROSITE" id="PS50932"/>
    </source>
</evidence>
<dbReference type="PANTHER" id="PTHR30146">
    <property type="entry name" value="LACI-RELATED TRANSCRIPTIONAL REPRESSOR"/>
    <property type="match status" value="1"/>
</dbReference>
<dbReference type="Pfam" id="PF00356">
    <property type="entry name" value="LacI"/>
    <property type="match status" value="1"/>
</dbReference>
<dbReference type="Pfam" id="PF00532">
    <property type="entry name" value="Peripla_BP_1"/>
    <property type="match status" value="1"/>
</dbReference>
<evidence type="ECO:0000256" key="1">
    <source>
        <dbReference type="ARBA" id="ARBA00023015"/>
    </source>
</evidence>
<dbReference type="Proteomes" id="UP000306918">
    <property type="component" value="Unassembled WGS sequence"/>
</dbReference>
<dbReference type="Gene3D" id="3.40.50.2300">
    <property type="match status" value="2"/>
</dbReference>
<dbReference type="GO" id="GO:0003700">
    <property type="term" value="F:DNA-binding transcription factor activity"/>
    <property type="evidence" value="ECO:0007669"/>
    <property type="project" value="TreeGrafter"/>
</dbReference>
<accession>A0A4S8HGX5</accession>
<dbReference type="InterPro" id="IPR000843">
    <property type="entry name" value="HTH_LacI"/>
</dbReference>
<dbReference type="Gene3D" id="1.10.260.40">
    <property type="entry name" value="lambda repressor-like DNA-binding domains"/>
    <property type="match status" value="1"/>
</dbReference>